<dbReference type="OrthoDB" id="9858811at2"/>
<sequence length="186" mass="19456">MKGAPSGASFSCQNRPGRSGMVRMMRILGKYLWVAALLAAGSAVALADTYTDKLAKVQVTIPGDFNTTRNGQTLTVSAPDETVSMVIDSLAETDLEAAGKAIDKRAAEQVSDLKFKGSPRKVKINGLAGVTLTGSGTVKTKAVRVNTMALITPANRVFFVITTVNDDATKAAAPVVQQILSSIKAV</sequence>
<dbReference type="Proteomes" id="UP000000557">
    <property type="component" value="Chromosome"/>
</dbReference>
<dbReference type="EMBL" id="BA000045">
    <property type="protein sequence ID" value="BAC88721.1"/>
    <property type="molecule type" value="Genomic_DNA"/>
</dbReference>
<name>Q7NMI6_GLOVI</name>
<dbReference type="InParanoid" id="Q7NMI6"/>
<reference evidence="1 2" key="1">
    <citation type="journal article" date="2003" name="DNA Res.">
        <title>Complete genome structure of Gloeobacter violaceus PCC 7421, a cyanobacterium that lacks thylakoids.</title>
        <authorList>
            <person name="Nakamura Y."/>
            <person name="Kaneko T."/>
            <person name="Sato S."/>
            <person name="Mimuro M."/>
            <person name="Miyashita H."/>
            <person name="Tsuchiya T."/>
            <person name="Sasamoto S."/>
            <person name="Watanabe A."/>
            <person name="Kawashima K."/>
            <person name="Kishida Y."/>
            <person name="Kiyokawa C."/>
            <person name="Kohara M."/>
            <person name="Matsumoto M."/>
            <person name="Matsuno A."/>
            <person name="Nakazaki N."/>
            <person name="Shimpo S."/>
            <person name="Takeuchi C."/>
            <person name="Yamada M."/>
            <person name="Tabata S."/>
        </authorList>
    </citation>
    <scope>NUCLEOTIDE SEQUENCE [LARGE SCALE GENOMIC DNA]</scope>
    <source>
        <strain evidence="2">ATCC 29082 / PCC 7421</strain>
    </source>
</reference>
<keyword evidence="2" id="KW-1185">Reference proteome</keyword>
<dbReference type="KEGG" id="gvi:glr0780"/>
<dbReference type="EnsemblBacteria" id="BAC88721">
    <property type="protein sequence ID" value="BAC88721"/>
    <property type="gene ID" value="BAC88721"/>
</dbReference>
<proteinExistence type="predicted"/>
<evidence type="ECO:0000313" key="2">
    <source>
        <dbReference type="Proteomes" id="UP000000557"/>
    </source>
</evidence>
<dbReference type="STRING" id="251221.gene:10758257"/>
<dbReference type="PATRIC" id="fig|251221.4.peg.796"/>
<dbReference type="HOGENOM" id="CLU_1633058_0_0_3"/>
<gene>
    <name evidence="1" type="ordered locus">glr0780</name>
</gene>
<dbReference type="Gene3D" id="3.40.1000.10">
    <property type="entry name" value="Mog1/PsbP, alpha/beta/alpha sandwich"/>
    <property type="match status" value="1"/>
</dbReference>
<dbReference type="AlphaFoldDB" id="Q7NMI6"/>
<evidence type="ECO:0000313" key="1">
    <source>
        <dbReference type="EMBL" id="BAC88721.1"/>
    </source>
</evidence>
<reference evidence="1 2" key="2">
    <citation type="journal article" date="2003" name="DNA Res.">
        <title>Complete genome structure of Gloeobacter violaceus PCC 7421, a cyanobacterium that lacks thylakoids (supplement).</title>
        <authorList>
            <person name="Nakamura Y."/>
            <person name="Kaneko T."/>
            <person name="Sato S."/>
            <person name="Mimuro M."/>
            <person name="Miyashita H."/>
            <person name="Tsuchiya T."/>
            <person name="Sasamoto S."/>
            <person name="Watanabe A."/>
            <person name="Kawashima K."/>
            <person name="Kishida Y."/>
            <person name="Kiyokawa C."/>
            <person name="Kohara M."/>
            <person name="Matsumoto M."/>
            <person name="Matsuno A."/>
            <person name="Nakazaki N."/>
            <person name="Shimpo S."/>
            <person name="Takeuchi C."/>
            <person name="Yamada M."/>
            <person name="Tabata S."/>
        </authorList>
    </citation>
    <scope>NUCLEOTIDE SEQUENCE [LARGE SCALE GENOMIC DNA]</scope>
    <source>
        <strain evidence="2">ATCC 29082 / PCC 7421</strain>
    </source>
</reference>
<protein>
    <submittedName>
        <fullName evidence="1">Glr0780 protein</fullName>
    </submittedName>
</protein>
<accession>Q7NMI6</accession>
<organism evidence="1 2">
    <name type="scientific">Gloeobacter violaceus (strain ATCC 29082 / PCC 7421)</name>
    <dbReference type="NCBI Taxonomy" id="251221"/>
    <lineage>
        <taxon>Bacteria</taxon>
        <taxon>Bacillati</taxon>
        <taxon>Cyanobacteriota</taxon>
        <taxon>Cyanophyceae</taxon>
        <taxon>Gloeobacterales</taxon>
        <taxon>Gloeobacteraceae</taxon>
        <taxon>Gloeobacter</taxon>
    </lineage>
</organism>